<evidence type="ECO:0000256" key="2">
    <source>
        <dbReference type="ARBA" id="ARBA00022723"/>
    </source>
</evidence>
<feature type="binding site" evidence="5">
    <location>
        <position position="56"/>
    </location>
    <ligand>
        <name>Zn(2+)</name>
        <dbReference type="ChEBI" id="CHEBI:29105"/>
        <label>1</label>
    </ligand>
</feature>
<dbReference type="InterPro" id="IPR032282">
    <property type="entry name" value="HAGH_C"/>
</dbReference>
<evidence type="ECO:0000313" key="7">
    <source>
        <dbReference type="EMBL" id="MBV0932179.1"/>
    </source>
</evidence>
<keyword evidence="3 5" id="KW-0378">Hydrolase</keyword>
<feature type="binding site" evidence="5">
    <location>
        <position position="132"/>
    </location>
    <ligand>
        <name>Zn(2+)</name>
        <dbReference type="ChEBI" id="CHEBI:29105"/>
        <label>1</label>
    </ligand>
</feature>
<evidence type="ECO:0000256" key="1">
    <source>
        <dbReference type="ARBA" id="ARBA00001623"/>
    </source>
</evidence>
<feature type="domain" description="Metallo-beta-lactamase" evidence="6">
    <location>
        <begin position="12"/>
        <end position="170"/>
    </location>
</feature>
<feature type="binding site" evidence="5">
    <location>
        <position position="132"/>
    </location>
    <ligand>
        <name>Zn(2+)</name>
        <dbReference type="ChEBI" id="CHEBI:29105"/>
        <label>2</label>
    </ligand>
</feature>
<dbReference type="EMBL" id="JAHQZT010000002">
    <property type="protein sequence ID" value="MBV0932179.1"/>
    <property type="molecule type" value="Genomic_DNA"/>
</dbReference>
<dbReference type="EC" id="3.1.2.6" evidence="5"/>
<keyword evidence="4 5" id="KW-0862">Zinc</keyword>
<keyword evidence="2 5" id="KW-0479">Metal-binding</keyword>
<dbReference type="PIRSF" id="PIRSF005457">
    <property type="entry name" value="Glx"/>
    <property type="match status" value="1"/>
</dbReference>
<gene>
    <name evidence="5 7" type="primary">gloB</name>
    <name evidence="7" type="ORF">KTN04_02345</name>
</gene>
<organism evidence="7 8">
    <name type="scientific">Marinobacterium weihaiense</name>
    <dbReference type="NCBI Taxonomy" id="2851016"/>
    <lineage>
        <taxon>Bacteria</taxon>
        <taxon>Pseudomonadati</taxon>
        <taxon>Pseudomonadota</taxon>
        <taxon>Gammaproteobacteria</taxon>
        <taxon>Oceanospirillales</taxon>
        <taxon>Oceanospirillaceae</taxon>
        <taxon>Marinobacterium</taxon>
    </lineage>
</organism>
<evidence type="ECO:0000256" key="3">
    <source>
        <dbReference type="ARBA" id="ARBA00022801"/>
    </source>
</evidence>
<dbReference type="HAMAP" id="MF_01374">
    <property type="entry name" value="Glyoxalase_2"/>
    <property type="match status" value="1"/>
</dbReference>
<dbReference type="InterPro" id="IPR035680">
    <property type="entry name" value="Clx_II_MBL"/>
</dbReference>
<dbReference type="PANTHER" id="PTHR43705">
    <property type="entry name" value="HYDROXYACYLGLUTATHIONE HYDROLASE"/>
    <property type="match status" value="1"/>
</dbReference>
<dbReference type="InterPro" id="IPR001279">
    <property type="entry name" value="Metallo-B-lactamas"/>
</dbReference>
<evidence type="ECO:0000313" key="8">
    <source>
        <dbReference type="Proteomes" id="UP000755551"/>
    </source>
</evidence>
<feature type="binding site" evidence="5">
    <location>
        <position position="60"/>
    </location>
    <ligand>
        <name>Zn(2+)</name>
        <dbReference type="ChEBI" id="CHEBI:29105"/>
        <label>2</label>
    </ligand>
</feature>
<dbReference type="SMART" id="SM00849">
    <property type="entry name" value="Lactamase_B"/>
    <property type="match status" value="1"/>
</dbReference>
<dbReference type="InterPro" id="IPR050110">
    <property type="entry name" value="Glyoxalase_II_hydrolase"/>
</dbReference>
<dbReference type="CDD" id="cd07723">
    <property type="entry name" value="hydroxyacylglutathione_hydrolase_MBL-fold"/>
    <property type="match status" value="1"/>
</dbReference>
<dbReference type="Pfam" id="PF16123">
    <property type="entry name" value="HAGH_C"/>
    <property type="match status" value="1"/>
</dbReference>
<dbReference type="Pfam" id="PF00753">
    <property type="entry name" value="Lactamase_B"/>
    <property type="match status" value="1"/>
</dbReference>
<evidence type="ECO:0000256" key="5">
    <source>
        <dbReference type="HAMAP-Rule" id="MF_01374"/>
    </source>
</evidence>
<feature type="binding site" evidence="5">
    <location>
        <position position="61"/>
    </location>
    <ligand>
        <name>Zn(2+)</name>
        <dbReference type="ChEBI" id="CHEBI:29105"/>
        <label>2</label>
    </ligand>
</feature>
<dbReference type="Proteomes" id="UP000755551">
    <property type="component" value="Unassembled WGS sequence"/>
</dbReference>
<dbReference type="NCBIfam" id="TIGR03413">
    <property type="entry name" value="GSH_gloB"/>
    <property type="match status" value="1"/>
</dbReference>
<feature type="binding site" evidence="5">
    <location>
        <position position="170"/>
    </location>
    <ligand>
        <name>Zn(2+)</name>
        <dbReference type="ChEBI" id="CHEBI:29105"/>
        <label>2</label>
    </ligand>
</feature>
<comment type="cofactor">
    <cofactor evidence="5">
        <name>Zn(2+)</name>
        <dbReference type="ChEBI" id="CHEBI:29105"/>
    </cofactor>
    <text evidence="5">Binds 2 Zn(2+) ions per subunit.</text>
</comment>
<feature type="binding site" evidence="5">
    <location>
        <position position="112"/>
    </location>
    <ligand>
        <name>Zn(2+)</name>
        <dbReference type="ChEBI" id="CHEBI:29105"/>
        <label>1</label>
    </ligand>
</feature>
<dbReference type="InterPro" id="IPR017782">
    <property type="entry name" value="Hydroxyacylglutathione_Hdrlase"/>
</dbReference>
<evidence type="ECO:0000259" key="6">
    <source>
        <dbReference type="SMART" id="SM00849"/>
    </source>
</evidence>
<comment type="pathway">
    <text evidence="5">Secondary metabolite metabolism; methylglyoxal degradation; (R)-lactate from methylglyoxal: step 2/2.</text>
</comment>
<keyword evidence="8" id="KW-1185">Reference proteome</keyword>
<comment type="catalytic activity">
    <reaction evidence="1 5">
        <text>an S-(2-hydroxyacyl)glutathione + H2O = a 2-hydroxy carboxylate + glutathione + H(+)</text>
        <dbReference type="Rhea" id="RHEA:21864"/>
        <dbReference type="ChEBI" id="CHEBI:15377"/>
        <dbReference type="ChEBI" id="CHEBI:15378"/>
        <dbReference type="ChEBI" id="CHEBI:57925"/>
        <dbReference type="ChEBI" id="CHEBI:58896"/>
        <dbReference type="ChEBI" id="CHEBI:71261"/>
        <dbReference type="EC" id="3.1.2.6"/>
    </reaction>
</comment>
<comment type="function">
    <text evidence="5">Thiolesterase that catalyzes the hydrolysis of S-D-lactoyl-glutathione to form glutathione and D-lactic acid.</text>
</comment>
<comment type="caution">
    <text evidence="7">The sequence shown here is derived from an EMBL/GenBank/DDBJ whole genome shotgun (WGS) entry which is preliminary data.</text>
</comment>
<dbReference type="RefSeq" id="WP_217333600.1">
    <property type="nucleotide sequence ID" value="NZ_JAHQZT010000002.1"/>
</dbReference>
<dbReference type="GO" id="GO:0004416">
    <property type="term" value="F:hydroxyacylglutathione hydrolase activity"/>
    <property type="evidence" value="ECO:0007669"/>
    <property type="project" value="UniProtKB-EC"/>
</dbReference>
<reference evidence="7 8" key="1">
    <citation type="submission" date="2021-06" db="EMBL/GenBank/DDBJ databases">
        <title>Bacterium isolated from marine sediment.</title>
        <authorList>
            <person name="Zhu K.-L."/>
            <person name="Du Z.-J."/>
            <person name="Liang Q.-Y."/>
        </authorList>
    </citation>
    <scope>NUCLEOTIDE SEQUENCE [LARGE SCALE GENOMIC DNA]</scope>
    <source>
        <strain evidence="7 8">A346</strain>
    </source>
</reference>
<comment type="similarity">
    <text evidence="5">Belongs to the metallo-beta-lactamase superfamily. Glyoxalase II family.</text>
</comment>
<evidence type="ECO:0000256" key="4">
    <source>
        <dbReference type="ARBA" id="ARBA00022833"/>
    </source>
</evidence>
<comment type="subunit">
    <text evidence="5">Monomer.</text>
</comment>
<proteinExistence type="inferred from homology"/>
<sequence>MFDVTPIPAFNDNYIWALTSARAPGETVVVDPGDAVPVLNWLQQQGLKLSAILITHHHHDHTGGADQLRKHGSAPVYGPVDSPFEGITNPLRDGDTLSILGHTLNIKAVPAHTRDHISYLQPEDTPQLFCGDTLFLAGCGRLFEGTARQMLDAMNYFSSLDDSTEVYCTHEYSLANLAFAASVEPGNADIRRVHEHCHRLRQQGHPTLPSSIQQERHINPFMRTAETAVAQAAEHFNGNPLESEVAVLAALREWKNRF</sequence>
<feature type="binding site" evidence="5">
    <location>
        <position position="58"/>
    </location>
    <ligand>
        <name>Zn(2+)</name>
        <dbReference type="ChEBI" id="CHEBI:29105"/>
        <label>1</label>
    </ligand>
</feature>
<protein>
    <recommendedName>
        <fullName evidence="5">Hydroxyacylglutathione hydrolase</fullName>
        <ecNumber evidence="5">3.1.2.6</ecNumber>
    </recommendedName>
    <alternativeName>
        <fullName evidence="5">Glyoxalase II</fullName>
        <shortName evidence="5">Glx II</shortName>
    </alternativeName>
</protein>
<accession>A0ABS6M8F3</accession>
<name>A0ABS6M8F3_9GAMM</name>
<dbReference type="PANTHER" id="PTHR43705:SF1">
    <property type="entry name" value="HYDROXYACYLGLUTATHIONE HYDROLASE GLOB"/>
    <property type="match status" value="1"/>
</dbReference>